<dbReference type="PROSITE" id="PS50290">
    <property type="entry name" value="PI3_4_KINASE_3"/>
    <property type="match status" value="1"/>
</dbReference>
<gene>
    <name evidence="3" type="ORF">PXEA_LOCUS13989</name>
</gene>
<dbReference type="Gene3D" id="3.30.1010.10">
    <property type="entry name" value="Phosphatidylinositol 3-kinase Catalytic Subunit, Chain A, domain 4"/>
    <property type="match status" value="1"/>
</dbReference>
<evidence type="ECO:0000313" key="4">
    <source>
        <dbReference type="Proteomes" id="UP000784294"/>
    </source>
</evidence>
<dbReference type="SUPFAM" id="SSF56112">
    <property type="entry name" value="Protein kinase-like (PK-like)"/>
    <property type="match status" value="1"/>
</dbReference>
<dbReference type="Pfam" id="PF00454">
    <property type="entry name" value="PI3_PI4_kinase"/>
    <property type="match status" value="1"/>
</dbReference>
<feature type="domain" description="PI3K/PI4K catalytic" evidence="2">
    <location>
        <begin position="72"/>
        <end position="431"/>
    </location>
</feature>
<proteinExistence type="predicted"/>
<feature type="non-terminal residue" evidence="3">
    <location>
        <position position="731"/>
    </location>
</feature>
<dbReference type="OrthoDB" id="10065496at2759"/>
<dbReference type="SMART" id="SM00146">
    <property type="entry name" value="PI3Kc"/>
    <property type="match status" value="1"/>
</dbReference>
<protein>
    <recommendedName>
        <fullName evidence="2">PI3K/PI4K catalytic domain-containing protein</fullName>
    </recommendedName>
</protein>
<dbReference type="PANTHER" id="PTHR11139">
    <property type="entry name" value="ATAXIA TELANGIECTASIA MUTATED ATM -RELATED"/>
    <property type="match status" value="1"/>
</dbReference>
<keyword evidence="4" id="KW-1185">Reference proteome</keyword>
<dbReference type="EMBL" id="CAAALY010046990">
    <property type="protein sequence ID" value="VEL20549.1"/>
    <property type="molecule type" value="Genomic_DNA"/>
</dbReference>
<evidence type="ECO:0000259" key="2">
    <source>
        <dbReference type="PROSITE" id="PS50290"/>
    </source>
</evidence>
<evidence type="ECO:0000256" key="1">
    <source>
        <dbReference type="SAM" id="Coils"/>
    </source>
</evidence>
<feature type="coiled-coil region" evidence="1">
    <location>
        <begin position="582"/>
        <end position="609"/>
    </location>
</feature>
<sequence>MQLQTLRQSPVSRVGAISGAPISTTITVKPTSTLRLSLAQISPRLVGLGSRGHRANCSIPLPGRAGVWLSRLSNQLDVLPTKTRPKCLCLIGTEGISHPYLLKGLEDLRLDDRVMHLLQLANLALRSLPPGRGVANCRQAELAANTYAITPLGVRSGLIQMVQGAVPLFSLYKRWQKRHLASTPDDTSFPAEASSSSSLVAVPRPAELFHKRLRDLLPDGLADPQNRASWPLETLKQVLASLERETPDDLLSRELWASNPLSSSAWWRACCNFSRSNGLSCMLGYLVGLGDRHLDNLLIDFTTGQLIHIDYNVCFDKGRSLRVPERVPFRLTRNLRHPLGPSAMSTVWRRPQVNGMFRSAAISTLSTLRDIADPILIQLEAFLIDPLVDWLRDDIPSDANGGGPVYIDSAFMAAYRGGVYLVGEEKDDSPIYAADYSLAARARRDRRFRSEALQYCLLAATRIALQKLRLDSNRHLSAASTRLSSCLDVLQTRLAAWASFKAVDNDCIPLRRRLDIIGRLCEPQSLAGSRLAELEARQSAFITAQHQLRRISDQARSFLTVWSNDLRLLASGFASLVHSASITRLMLAIEEARQNFDSEEQALSATVAQLVSIFSKYYSIACGYLGRSEGLLSASSVRWSEEPIRLLEEFSTSISAESIDAADNLVSDWNLVSTKPLLVIEANNVDRLTTYLNDWMQSLIYELSCLEPAQTPTTISEDFDTAVMPDLSNIG</sequence>
<keyword evidence="1" id="KW-0175">Coiled coil</keyword>
<dbReference type="GO" id="GO:0000184">
    <property type="term" value="P:nuclear-transcribed mRNA catabolic process, nonsense-mediated decay"/>
    <property type="evidence" value="ECO:0007669"/>
    <property type="project" value="TreeGrafter"/>
</dbReference>
<reference evidence="3" key="1">
    <citation type="submission" date="2018-11" db="EMBL/GenBank/DDBJ databases">
        <authorList>
            <consortium name="Pathogen Informatics"/>
        </authorList>
    </citation>
    <scope>NUCLEOTIDE SEQUENCE</scope>
</reference>
<dbReference type="AlphaFoldDB" id="A0A3S5AMW5"/>
<dbReference type="GO" id="GO:0005634">
    <property type="term" value="C:nucleus"/>
    <property type="evidence" value="ECO:0007669"/>
    <property type="project" value="TreeGrafter"/>
</dbReference>
<dbReference type="InterPro" id="IPR011009">
    <property type="entry name" value="Kinase-like_dom_sf"/>
</dbReference>
<name>A0A3S5AMW5_9PLAT</name>
<comment type="caution">
    <text evidence="3">The sequence shown here is derived from an EMBL/GenBank/DDBJ whole genome shotgun (WGS) entry which is preliminary data.</text>
</comment>
<dbReference type="InterPro" id="IPR036940">
    <property type="entry name" value="PI3/4_kinase_cat_sf"/>
</dbReference>
<dbReference type="Proteomes" id="UP000784294">
    <property type="component" value="Unassembled WGS sequence"/>
</dbReference>
<dbReference type="GO" id="GO:0004674">
    <property type="term" value="F:protein serine/threonine kinase activity"/>
    <property type="evidence" value="ECO:0007669"/>
    <property type="project" value="TreeGrafter"/>
</dbReference>
<dbReference type="InterPro" id="IPR050517">
    <property type="entry name" value="DDR_Repair_Kinase"/>
</dbReference>
<organism evidence="3 4">
    <name type="scientific">Protopolystoma xenopodis</name>
    <dbReference type="NCBI Taxonomy" id="117903"/>
    <lineage>
        <taxon>Eukaryota</taxon>
        <taxon>Metazoa</taxon>
        <taxon>Spiralia</taxon>
        <taxon>Lophotrochozoa</taxon>
        <taxon>Platyhelminthes</taxon>
        <taxon>Monogenea</taxon>
        <taxon>Polyopisthocotylea</taxon>
        <taxon>Polystomatidea</taxon>
        <taxon>Polystomatidae</taxon>
        <taxon>Protopolystoma</taxon>
    </lineage>
</organism>
<dbReference type="Gene3D" id="1.10.1070.11">
    <property type="entry name" value="Phosphatidylinositol 3-/4-kinase, catalytic domain"/>
    <property type="match status" value="1"/>
</dbReference>
<evidence type="ECO:0000313" key="3">
    <source>
        <dbReference type="EMBL" id="VEL20549.1"/>
    </source>
</evidence>
<accession>A0A3S5AMW5</accession>
<dbReference type="PANTHER" id="PTHR11139:SF71">
    <property type="entry name" value="SERINE_THREONINE-PROTEIN KINASE SMG1"/>
    <property type="match status" value="1"/>
</dbReference>
<dbReference type="InterPro" id="IPR000403">
    <property type="entry name" value="PI3/4_kinase_cat_dom"/>
</dbReference>